<sequence>MKLNSLATFLANYDFPFHLIVVSDLVRRGISTRFHTAITRAKLYLLRCRVGVNLRVDGRTYISVRRKNAIRIGDDVKINSRFASNLVGITNPTVLQCIANGTIHIGNNTGLSAAVLSSRSSITLGQRVFVGANVRIFDHDFHSTDPEHRLDRSNSRHIHIKSKSVTIGDDVFIGTNAIILKGVIIGDRAIVGAGAVVTRHVPADEVWAGNPATCRSRLHRGI</sequence>
<evidence type="ECO:0000313" key="5">
    <source>
        <dbReference type="EMBL" id="NEV65055.1"/>
    </source>
</evidence>
<keyword evidence="6" id="KW-1185">Reference proteome</keyword>
<organism evidence="5 6">
    <name type="scientific">Thiorhodococcus minor</name>
    <dbReference type="NCBI Taxonomy" id="57489"/>
    <lineage>
        <taxon>Bacteria</taxon>
        <taxon>Pseudomonadati</taxon>
        <taxon>Pseudomonadota</taxon>
        <taxon>Gammaproteobacteria</taxon>
        <taxon>Chromatiales</taxon>
        <taxon>Chromatiaceae</taxon>
        <taxon>Thiorhodococcus</taxon>
    </lineage>
</organism>
<keyword evidence="3" id="KW-0677">Repeat</keyword>
<dbReference type="RefSeq" id="WP_164456386.1">
    <property type="nucleotide sequence ID" value="NZ_JAAIJQ010000141.1"/>
</dbReference>
<evidence type="ECO:0000256" key="4">
    <source>
        <dbReference type="ARBA" id="ARBA00023315"/>
    </source>
</evidence>
<evidence type="ECO:0000256" key="2">
    <source>
        <dbReference type="ARBA" id="ARBA00022679"/>
    </source>
</evidence>
<dbReference type="InterPro" id="IPR001451">
    <property type="entry name" value="Hexapep"/>
</dbReference>
<dbReference type="CDD" id="cd04647">
    <property type="entry name" value="LbH_MAT_like"/>
    <property type="match status" value="1"/>
</dbReference>
<dbReference type="InterPro" id="IPR011004">
    <property type="entry name" value="Trimer_LpxA-like_sf"/>
</dbReference>
<evidence type="ECO:0000256" key="1">
    <source>
        <dbReference type="ARBA" id="ARBA00007274"/>
    </source>
</evidence>
<dbReference type="PROSITE" id="PS00101">
    <property type="entry name" value="HEXAPEP_TRANSFERASES"/>
    <property type="match status" value="1"/>
</dbReference>
<dbReference type="AlphaFoldDB" id="A0A6M0K996"/>
<dbReference type="Pfam" id="PF14602">
    <property type="entry name" value="Hexapep_2"/>
    <property type="match status" value="1"/>
</dbReference>
<dbReference type="InterPro" id="IPR018357">
    <property type="entry name" value="Hexapep_transf_CS"/>
</dbReference>
<comment type="similarity">
    <text evidence="1">Belongs to the transferase hexapeptide repeat family.</text>
</comment>
<dbReference type="PANTHER" id="PTHR23416">
    <property type="entry name" value="SIALIC ACID SYNTHASE-RELATED"/>
    <property type="match status" value="1"/>
</dbReference>
<dbReference type="SUPFAM" id="SSF51161">
    <property type="entry name" value="Trimeric LpxA-like enzymes"/>
    <property type="match status" value="1"/>
</dbReference>
<evidence type="ECO:0000256" key="3">
    <source>
        <dbReference type="ARBA" id="ARBA00022737"/>
    </source>
</evidence>
<gene>
    <name evidence="5" type="ORF">G3446_24885</name>
</gene>
<proteinExistence type="inferred from homology"/>
<name>A0A6M0K996_9GAMM</name>
<dbReference type="EMBL" id="JAAIJQ010000141">
    <property type="protein sequence ID" value="NEV65055.1"/>
    <property type="molecule type" value="Genomic_DNA"/>
</dbReference>
<keyword evidence="4 5" id="KW-0012">Acyltransferase</keyword>
<dbReference type="Proteomes" id="UP000483379">
    <property type="component" value="Unassembled WGS sequence"/>
</dbReference>
<evidence type="ECO:0000313" key="6">
    <source>
        <dbReference type="Proteomes" id="UP000483379"/>
    </source>
</evidence>
<dbReference type="PANTHER" id="PTHR23416:SF23">
    <property type="entry name" value="ACETYLTRANSFERASE C18B11.09C-RELATED"/>
    <property type="match status" value="1"/>
</dbReference>
<comment type="caution">
    <text evidence="5">The sequence shown here is derived from an EMBL/GenBank/DDBJ whole genome shotgun (WGS) entry which is preliminary data.</text>
</comment>
<dbReference type="InterPro" id="IPR051159">
    <property type="entry name" value="Hexapeptide_acetyltransf"/>
</dbReference>
<keyword evidence="2 5" id="KW-0808">Transferase</keyword>
<accession>A0A6M0K996</accession>
<dbReference type="GO" id="GO:0008374">
    <property type="term" value="F:O-acyltransferase activity"/>
    <property type="evidence" value="ECO:0007669"/>
    <property type="project" value="TreeGrafter"/>
</dbReference>
<protein>
    <submittedName>
        <fullName evidence="5">Acyltransferase</fullName>
    </submittedName>
</protein>
<reference evidence="5 6" key="1">
    <citation type="submission" date="2020-02" db="EMBL/GenBank/DDBJ databases">
        <title>Genome sequences of Thiorhodococcus mannitoliphagus and Thiorhodococcus minor, purple sulfur photosynthetic bacteria in the gammaproteobacterial family, Chromatiaceae.</title>
        <authorList>
            <person name="Aviles F.A."/>
            <person name="Meyer T.E."/>
            <person name="Kyndt J.A."/>
        </authorList>
    </citation>
    <scope>NUCLEOTIDE SEQUENCE [LARGE SCALE GENOMIC DNA]</scope>
    <source>
        <strain evidence="5 6">DSM 11518</strain>
    </source>
</reference>
<dbReference type="Gene3D" id="2.160.10.10">
    <property type="entry name" value="Hexapeptide repeat proteins"/>
    <property type="match status" value="1"/>
</dbReference>